<dbReference type="PROSITE" id="PS50968">
    <property type="entry name" value="BIOTINYL_LIPOYL"/>
    <property type="match status" value="1"/>
</dbReference>
<dbReference type="InterPro" id="IPR033753">
    <property type="entry name" value="GCV_H/Fam206"/>
</dbReference>
<reference evidence="6" key="1">
    <citation type="submission" date="2016-11" db="EMBL/GenBank/DDBJ databases">
        <authorList>
            <person name="Varghese N."/>
            <person name="Submissions S."/>
        </authorList>
    </citation>
    <scope>NUCLEOTIDE SEQUENCE [LARGE SCALE GENOMIC DNA]</scope>
    <source>
        <strain evidence="6">DSM 19514</strain>
    </source>
</reference>
<evidence type="ECO:0000256" key="3">
    <source>
        <dbReference type="HAMAP-Rule" id="MF_00272"/>
    </source>
</evidence>
<dbReference type="OrthoDB" id="9796712at2"/>
<protein>
    <recommendedName>
        <fullName evidence="3">Glycine cleavage system H protein</fullName>
    </recommendedName>
</protein>
<dbReference type="HAMAP" id="MF_00272">
    <property type="entry name" value="GcvH"/>
    <property type="match status" value="1"/>
</dbReference>
<dbReference type="InterPro" id="IPR003016">
    <property type="entry name" value="2-oxoA_DH_lipoyl-BS"/>
</dbReference>
<accession>A0A1M4WRD6</accession>
<dbReference type="GO" id="GO:0009249">
    <property type="term" value="P:protein lipoylation"/>
    <property type="evidence" value="ECO:0007669"/>
    <property type="project" value="TreeGrafter"/>
</dbReference>
<name>A0A1M4WRD6_9ACTN</name>
<dbReference type="STRING" id="1121881.SAMN02745225_01758"/>
<dbReference type="GO" id="GO:0005829">
    <property type="term" value="C:cytosol"/>
    <property type="evidence" value="ECO:0007669"/>
    <property type="project" value="TreeGrafter"/>
</dbReference>
<sequence>MSSVNGCNIPAELYYVVEKHVWAKPDGDVVLVGLTDVAQNMAKTVISVSLKGEGKPIKRGKSVATVESGKWVGPVPSPVEGEIAEVNNELAKNPGLVNEDPYGSGWIAKVRPVDWDADRSLLVTGDEGVEKYREFLDAEGISCASE</sequence>
<comment type="function">
    <text evidence="3">The glycine cleavage system catalyzes the degradation of glycine. The H protein shuttles the methylamine group of glycine from the P protein to the T protein.</text>
</comment>
<dbReference type="InterPro" id="IPR011053">
    <property type="entry name" value="Single_hybrid_motif"/>
</dbReference>
<dbReference type="GO" id="GO:0005960">
    <property type="term" value="C:glycine cleavage complex"/>
    <property type="evidence" value="ECO:0007669"/>
    <property type="project" value="InterPro"/>
</dbReference>
<evidence type="ECO:0000259" key="4">
    <source>
        <dbReference type="PROSITE" id="PS50968"/>
    </source>
</evidence>
<proteinExistence type="inferred from homology"/>
<comment type="subunit">
    <text evidence="3">The glycine cleavage system is composed of four proteins: P, T, L and H.</text>
</comment>
<dbReference type="GO" id="GO:0019464">
    <property type="term" value="P:glycine decarboxylation via glycine cleavage system"/>
    <property type="evidence" value="ECO:0007669"/>
    <property type="project" value="UniProtKB-UniRule"/>
</dbReference>
<evidence type="ECO:0000313" key="5">
    <source>
        <dbReference type="EMBL" id="SHE83717.1"/>
    </source>
</evidence>
<feature type="domain" description="Lipoyl-binding" evidence="4">
    <location>
        <begin position="29"/>
        <end position="111"/>
    </location>
</feature>
<gene>
    <name evidence="3" type="primary">gcvH</name>
    <name evidence="5" type="ORF">SAMN02745225_01758</name>
</gene>
<comment type="cofactor">
    <cofactor evidence="3">
        <name>(R)-lipoate</name>
        <dbReference type="ChEBI" id="CHEBI:83088"/>
    </cofactor>
    <text evidence="3">Binds 1 lipoyl cofactor covalently.</text>
</comment>
<evidence type="ECO:0000256" key="2">
    <source>
        <dbReference type="ARBA" id="ARBA00022823"/>
    </source>
</evidence>
<dbReference type="NCBIfam" id="NF002270">
    <property type="entry name" value="PRK01202.1"/>
    <property type="match status" value="1"/>
</dbReference>
<dbReference type="Gene3D" id="2.40.50.100">
    <property type="match status" value="1"/>
</dbReference>
<dbReference type="CDD" id="cd06848">
    <property type="entry name" value="GCS_H"/>
    <property type="match status" value="1"/>
</dbReference>
<dbReference type="EMBL" id="FQUL01000028">
    <property type="protein sequence ID" value="SHE83717.1"/>
    <property type="molecule type" value="Genomic_DNA"/>
</dbReference>
<dbReference type="RefSeq" id="WP_072791444.1">
    <property type="nucleotide sequence ID" value="NZ_FQUL01000028.1"/>
</dbReference>
<dbReference type="Proteomes" id="UP000184295">
    <property type="component" value="Unassembled WGS sequence"/>
</dbReference>
<keyword evidence="2 3" id="KW-0450">Lipoyl</keyword>
<dbReference type="InterPro" id="IPR002930">
    <property type="entry name" value="GCV_H"/>
</dbReference>
<dbReference type="Pfam" id="PF01597">
    <property type="entry name" value="GCV_H"/>
    <property type="match status" value="1"/>
</dbReference>
<dbReference type="AlphaFoldDB" id="A0A1M4WRD6"/>
<feature type="modified residue" description="N6-lipoyllysine" evidence="3">
    <location>
        <position position="70"/>
    </location>
</feature>
<evidence type="ECO:0000313" key="6">
    <source>
        <dbReference type="Proteomes" id="UP000184295"/>
    </source>
</evidence>
<keyword evidence="6" id="KW-1185">Reference proteome</keyword>
<dbReference type="PANTHER" id="PTHR11715:SF3">
    <property type="entry name" value="GLYCINE CLEAVAGE SYSTEM H PROTEIN-RELATED"/>
    <property type="match status" value="1"/>
</dbReference>
<evidence type="ECO:0000256" key="1">
    <source>
        <dbReference type="ARBA" id="ARBA00009249"/>
    </source>
</evidence>
<dbReference type="SUPFAM" id="SSF51230">
    <property type="entry name" value="Single hybrid motif"/>
    <property type="match status" value="1"/>
</dbReference>
<comment type="similarity">
    <text evidence="1 3">Belongs to the GcvH family.</text>
</comment>
<organism evidence="5 6">
    <name type="scientific">Ferrithrix thermotolerans DSM 19514</name>
    <dbReference type="NCBI Taxonomy" id="1121881"/>
    <lineage>
        <taxon>Bacteria</taxon>
        <taxon>Bacillati</taxon>
        <taxon>Actinomycetota</taxon>
        <taxon>Acidimicrobiia</taxon>
        <taxon>Acidimicrobiales</taxon>
        <taxon>Acidimicrobiaceae</taxon>
        <taxon>Ferrithrix</taxon>
    </lineage>
</organism>
<dbReference type="PROSITE" id="PS00189">
    <property type="entry name" value="LIPOYL"/>
    <property type="match status" value="1"/>
</dbReference>
<dbReference type="InterPro" id="IPR000089">
    <property type="entry name" value="Biotin_lipoyl"/>
</dbReference>
<dbReference type="PANTHER" id="PTHR11715">
    <property type="entry name" value="GLYCINE CLEAVAGE SYSTEM H PROTEIN"/>
    <property type="match status" value="1"/>
</dbReference>